<evidence type="ECO:0000313" key="1">
    <source>
        <dbReference type="EMBL" id="KAB7496994.1"/>
    </source>
</evidence>
<dbReference type="Proteomes" id="UP000326759">
    <property type="component" value="Unassembled WGS sequence"/>
</dbReference>
<gene>
    <name evidence="1" type="ORF">Anas_06152</name>
</gene>
<name>A0A5N5SS42_9CRUS</name>
<comment type="caution">
    <text evidence="1">The sequence shown here is derived from an EMBL/GenBank/DDBJ whole genome shotgun (WGS) entry which is preliminary data.</text>
</comment>
<evidence type="ECO:0000313" key="2">
    <source>
        <dbReference type="Proteomes" id="UP000326759"/>
    </source>
</evidence>
<dbReference type="GO" id="GO:0046982">
    <property type="term" value="F:protein heterodimerization activity"/>
    <property type="evidence" value="ECO:0007669"/>
    <property type="project" value="InterPro"/>
</dbReference>
<dbReference type="Gene3D" id="1.10.20.10">
    <property type="entry name" value="Histone, subunit A"/>
    <property type="match status" value="1"/>
</dbReference>
<dbReference type="OrthoDB" id="8300460at2759"/>
<dbReference type="InterPro" id="IPR009072">
    <property type="entry name" value="Histone-fold"/>
</dbReference>
<accession>A0A5N5SS42</accession>
<protein>
    <recommendedName>
        <fullName evidence="3">Histone H4</fullName>
    </recommendedName>
</protein>
<keyword evidence="2" id="KW-1185">Reference proteome</keyword>
<sequence length="75" mass="9266">MDVVYALKRQGRTLYGFGEQNIDLYDEFNKKFYSQKCLYFEKSNNIKIWKRLFYIYKNSLTVMNRLLLNCRIYNK</sequence>
<reference evidence="1 2" key="1">
    <citation type="journal article" date="2019" name="PLoS Biol.">
        <title>Sex chromosomes control vertical transmission of feminizing Wolbachia symbionts in an isopod.</title>
        <authorList>
            <person name="Becking T."/>
            <person name="Chebbi M.A."/>
            <person name="Giraud I."/>
            <person name="Moumen B."/>
            <person name="Laverre T."/>
            <person name="Caubet Y."/>
            <person name="Peccoud J."/>
            <person name="Gilbert C."/>
            <person name="Cordaux R."/>
        </authorList>
    </citation>
    <scope>NUCLEOTIDE SEQUENCE [LARGE SCALE GENOMIC DNA]</scope>
    <source>
        <strain evidence="1">ANa2</strain>
        <tissue evidence="1">Whole body excluding digestive tract and cuticle</tissue>
    </source>
</reference>
<organism evidence="1 2">
    <name type="scientific">Armadillidium nasatum</name>
    <dbReference type="NCBI Taxonomy" id="96803"/>
    <lineage>
        <taxon>Eukaryota</taxon>
        <taxon>Metazoa</taxon>
        <taxon>Ecdysozoa</taxon>
        <taxon>Arthropoda</taxon>
        <taxon>Crustacea</taxon>
        <taxon>Multicrustacea</taxon>
        <taxon>Malacostraca</taxon>
        <taxon>Eumalacostraca</taxon>
        <taxon>Peracarida</taxon>
        <taxon>Isopoda</taxon>
        <taxon>Oniscidea</taxon>
        <taxon>Crinocheta</taxon>
        <taxon>Armadillidiidae</taxon>
        <taxon>Armadillidium</taxon>
    </lineage>
</organism>
<proteinExistence type="predicted"/>
<evidence type="ECO:0008006" key="3">
    <source>
        <dbReference type="Google" id="ProtNLM"/>
    </source>
</evidence>
<dbReference type="AlphaFoldDB" id="A0A5N5SS42"/>
<dbReference type="EMBL" id="SEYY01020810">
    <property type="protein sequence ID" value="KAB7496994.1"/>
    <property type="molecule type" value="Genomic_DNA"/>
</dbReference>